<name>A0A974C3L7_XENLA</name>
<protein>
    <submittedName>
        <fullName evidence="1">Uncharacterized protein</fullName>
    </submittedName>
</protein>
<reference evidence="2" key="1">
    <citation type="journal article" date="2016" name="Nature">
        <title>Genome evolution in the allotetraploid frog Xenopus laevis.</title>
        <authorList>
            <person name="Session A.M."/>
            <person name="Uno Y."/>
            <person name="Kwon T."/>
            <person name="Chapman J.A."/>
            <person name="Toyoda A."/>
            <person name="Takahashi S."/>
            <person name="Fukui A."/>
            <person name="Hikosaka A."/>
            <person name="Suzuki A."/>
            <person name="Kondo M."/>
            <person name="van Heeringen S.J."/>
            <person name="Quigley I."/>
            <person name="Heinz S."/>
            <person name="Ogino H."/>
            <person name="Ochi H."/>
            <person name="Hellsten U."/>
            <person name="Lyons J.B."/>
            <person name="Simakov O."/>
            <person name="Putnam N."/>
            <person name="Stites J."/>
            <person name="Kuroki Y."/>
            <person name="Tanaka T."/>
            <person name="Michiue T."/>
            <person name="Watanabe M."/>
            <person name="Bogdanovic O."/>
            <person name="Lister R."/>
            <person name="Georgiou G."/>
            <person name="Paranjpe S.S."/>
            <person name="van Kruijsbergen I."/>
            <person name="Shu S."/>
            <person name="Carlson J."/>
            <person name="Kinoshita T."/>
            <person name="Ohta Y."/>
            <person name="Mawaribuchi S."/>
            <person name="Jenkins J."/>
            <person name="Grimwood J."/>
            <person name="Schmutz J."/>
            <person name="Mitros T."/>
            <person name="Mozaffari S.V."/>
            <person name="Suzuki Y."/>
            <person name="Haramoto Y."/>
            <person name="Yamamoto T.S."/>
            <person name="Takagi C."/>
            <person name="Heald R."/>
            <person name="Miller K."/>
            <person name="Haudenschild C."/>
            <person name="Kitzman J."/>
            <person name="Nakayama T."/>
            <person name="Izutsu Y."/>
            <person name="Robert J."/>
            <person name="Fortriede J."/>
            <person name="Burns K."/>
            <person name="Lotay V."/>
            <person name="Karimi K."/>
            <person name="Yasuoka Y."/>
            <person name="Dichmann D.S."/>
            <person name="Flajnik M.F."/>
            <person name="Houston D.W."/>
            <person name="Shendure J."/>
            <person name="DuPasquier L."/>
            <person name="Vize P.D."/>
            <person name="Zorn A.M."/>
            <person name="Ito M."/>
            <person name="Marcotte E.M."/>
            <person name="Wallingford J.B."/>
            <person name="Ito Y."/>
            <person name="Asashima M."/>
            <person name="Ueno N."/>
            <person name="Matsuda Y."/>
            <person name="Veenstra G.J."/>
            <person name="Fujiyama A."/>
            <person name="Harland R.M."/>
            <person name="Taira M."/>
            <person name="Rokhsar D.S."/>
        </authorList>
    </citation>
    <scope>NUCLEOTIDE SEQUENCE [LARGE SCALE GENOMIC DNA]</scope>
    <source>
        <strain evidence="2">J</strain>
    </source>
</reference>
<dbReference type="Proteomes" id="UP000694892">
    <property type="component" value="Chromosome 8S"/>
</dbReference>
<evidence type="ECO:0000313" key="2">
    <source>
        <dbReference type="Proteomes" id="UP000694892"/>
    </source>
</evidence>
<organism evidence="1 2">
    <name type="scientific">Xenopus laevis</name>
    <name type="common">African clawed frog</name>
    <dbReference type="NCBI Taxonomy" id="8355"/>
    <lineage>
        <taxon>Eukaryota</taxon>
        <taxon>Metazoa</taxon>
        <taxon>Chordata</taxon>
        <taxon>Craniata</taxon>
        <taxon>Vertebrata</taxon>
        <taxon>Euteleostomi</taxon>
        <taxon>Amphibia</taxon>
        <taxon>Batrachia</taxon>
        <taxon>Anura</taxon>
        <taxon>Pipoidea</taxon>
        <taxon>Pipidae</taxon>
        <taxon>Xenopodinae</taxon>
        <taxon>Xenopus</taxon>
        <taxon>Xenopus</taxon>
    </lineage>
</organism>
<gene>
    <name evidence="1" type="ORF">XELAEV_18042127mg</name>
</gene>
<sequence length="66" mass="7273">MSGMGKHPDCAAHSYVGRDEGQTQLLDDLPALIDSSVRSDWVVLASYPLIGRPKCRHQGLILPRPF</sequence>
<proteinExistence type="predicted"/>
<dbReference type="AlphaFoldDB" id="A0A974C3L7"/>
<dbReference type="EMBL" id="CM004481">
    <property type="protein sequence ID" value="OCT65877.1"/>
    <property type="molecule type" value="Genomic_DNA"/>
</dbReference>
<evidence type="ECO:0000313" key="1">
    <source>
        <dbReference type="EMBL" id="OCT65877.1"/>
    </source>
</evidence>
<accession>A0A974C3L7</accession>